<feature type="domain" description="Trichome birefringence-like N-terminal" evidence="10">
    <location>
        <begin position="223"/>
        <end position="276"/>
    </location>
</feature>
<dbReference type="Pfam" id="PF14416">
    <property type="entry name" value="PMR5N"/>
    <property type="match status" value="1"/>
</dbReference>
<dbReference type="InterPro" id="IPR025846">
    <property type="entry name" value="TBL_N"/>
</dbReference>
<evidence type="ECO:0000256" key="4">
    <source>
        <dbReference type="ARBA" id="ARBA00022968"/>
    </source>
</evidence>
<evidence type="ECO:0000256" key="1">
    <source>
        <dbReference type="ARBA" id="ARBA00004167"/>
    </source>
</evidence>
<dbReference type="PANTHER" id="PTHR13533:SF32">
    <property type="entry name" value="PROTEIN TRICHOME BIREFRINGENCE-LIKE 14"/>
    <property type="match status" value="1"/>
</dbReference>
<reference evidence="11 12" key="1">
    <citation type="submission" date="2024-03" db="EMBL/GenBank/DDBJ databases">
        <authorList>
            <person name="Gkanogiannis A."/>
            <person name="Becerra Lopez-Lavalle L."/>
        </authorList>
    </citation>
    <scope>NUCLEOTIDE SEQUENCE [LARGE SCALE GENOMIC DNA]</scope>
</reference>
<dbReference type="Proteomes" id="UP001642487">
    <property type="component" value="Chromosome 7"/>
</dbReference>
<comment type="subcellular location">
    <subcellularLocation>
        <location evidence="1">Membrane</location>
        <topology evidence="1">Single-pass membrane protein</topology>
    </subcellularLocation>
</comment>
<evidence type="ECO:0000313" key="12">
    <source>
        <dbReference type="Proteomes" id="UP001642487"/>
    </source>
</evidence>
<name>A0ABP0Z1U8_9ROSI</name>
<dbReference type="EMBL" id="OZ021741">
    <property type="protein sequence ID" value="CAK9326748.1"/>
    <property type="molecule type" value="Genomic_DNA"/>
</dbReference>
<proteinExistence type="inferred from homology"/>
<protein>
    <recommendedName>
        <fullName evidence="13">Trichome birefringence-like N-terminal domain-containing protein</fullName>
    </recommendedName>
</protein>
<keyword evidence="6 8" id="KW-0472">Membrane</keyword>
<keyword evidence="5 8" id="KW-1133">Transmembrane helix</keyword>
<keyword evidence="3 8" id="KW-0812">Transmembrane</keyword>
<evidence type="ECO:0000259" key="10">
    <source>
        <dbReference type="Pfam" id="PF14416"/>
    </source>
</evidence>
<dbReference type="PANTHER" id="PTHR13533">
    <property type="entry name" value="N-ACETYLNEURAMINATE 9-O-ACETYLTRANSFERASE"/>
    <property type="match status" value="1"/>
</dbReference>
<evidence type="ECO:0000256" key="6">
    <source>
        <dbReference type="ARBA" id="ARBA00023136"/>
    </source>
</evidence>
<evidence type="ECO:0000313" key="11">
    <source>
        <dbReference type="EMBL" id="CAK9326748.1"/>
    </source>
</evidence>
<evidence type="ECO:0000256" key="8">
    <source>
        <dbReference type="SAM" id="Phobius"/>
    </source>
</evidence>
<evidence type="ECO:0000256" key="2">
    <source>
        <dbReference type="ARBA" id="ARBA00007727"/>
    </source>
</evidence>
<accession>A0ABP0Z1U8</accession>
<keyword evidence="4" id="KW-0735">Signal-anchor</keyword>
<evidence type="ECO:0000256" key="7">
    <source>
        <dbReference type="SAM" id="MobiDB-lite"/>
    </source>
</evidence>
<dbReference type="Pfam" id="PF13839">
    <property type="entry name" value="PC-Esterase"/>
    <property type="match status" value="1"/>
</dbReference>
<evidence type="ECO:0008006" key="13">
    <source>
        <dbReference type="Google" id="ProtNLM"/>
    </source>
</evidence>
<keyword evidence="12" id="KW-1185">Reference proteome</keyword>
<comment type="similarity">
    <text evidence="2">Belongs to the PC-esterase family. TBL subfamily.</text>
</comment>
<feature type="transmembrane region" description="Helical" evidence="8">
    <location>
        <begin position="29"/>
        <end position="46"/>
    </location>
</feature>
<feature type="region of interest" description="Disordered" evidence="7">
    <location>
        <begin position="103"/>
        <end position="131"/>
    </location>
</feature>
<evidence type="ECO:0000256" key="5">
    <source>
        <dbReference type="ARBA" id="ARBA00022989"/>
    </source>
</evidence>
<feature type="domain" description="Trichome birefringence-like C-terminal" evidence="9">
    <location>
        <begin position="279"/>
        <end position="560"/>
    </location>
</feature>
<evidence type="ECO:0000259" key="9">
    <source>
        <dbReference type="Pfam" id="PF13839"/>
    </source>
</evidence>
<evidence type="ECO:0000256" key="3">
    <source>
        <dbReference type="ARBA" id="ARBA00022692"/>
    </source>
</evidence>
<gene>
    <name evidence="11" type="ORF">CITCOLO1_LOCUS19104</name>
</gene>
<sequence length="562" mass="63688">MPLANAQTGKYLVFSMMKKGFYGLRGKELSLVTIALMCMVIIMLTWEKTPLLNTFPPPQTRLQLSPDRGRLVSTFPLEQPGHTGEYVPSFEDKNIVNNQEAHRSFSHSYSNEEDTVSSQNKGNPMGSREATHEQIVELRNDGNSGSPKEIIEDETIHDQIVVEGKKTPIKKEVLKPKPEEADGNIKQVVEENHSIQAEQSVDSVLPIIYNVSTIDDKLKHNQACNYAKGKWVVDEKQPLYSGFGCKQWLSGMWACRLTQRTDFSYEKLRWQPNNCEMERFEGSEFLKRMRDKTLAFVGDSLGRQQFQSLMCMVTGGKEQHFIDVGEEYGLVLAPGNTRPNGWAYRFPTSNTTILYHWSASLCDVEPLDEKDRNTDYAMHLDRPPAFLQRYINKFDVLVLNTGHHWNRGKLKANRWVMHVDGKPNNDKKLAMIWSAKNFTIYSIVNWVNSQLPKYPGLKAFYRSISPRHFVGGDWNTGGSCDNTRPMSIGKEVLRDESSDESAAGAVKGTGVKILDITALSQLRDEAHISKYSSTAKAGVQDCLHWCLPGVPDTWNEILFAQI</sequence>
<organism evidence="11 12">
    <name type="scientific">Citrullus colocynthis</name>
    <name type="common">colocynth</name>
    <dbReference type="NCBI Taxonomy" id="252529"/>
    <lineage>
        <taxon>Eukaryota</taxon>
        <taxon>Viridiplantae</taxon>
        <taxon>Streptophyta</taxon>
        <taxon>Embryophyta</taxon>
        <taxon>Tracheophyta</taxon>
        <taxon>Spermatophyta</taxon>
        <taxon>Magnoliopsida</taxon>
        <taxon>eudicotyledons</taxon>
        <taxon>Gunneridae</taxon>
        <taxon>Pentapetalae</taxon>
        <taxon>rosids</taxon>
        <taxon>fabids</taxon>
        <taxon>Cucurbitales</taxon>
        <taxon>Cucurbitaceae</taxon>
        <taxon>Benincaseae</taxon>
        <taxon>Citrullus</taxon>
    </lineage>
</organism>
<dbReference type="InterPro" id="IPR026057">
    <property type="entry name" value="TBL_C"/>
</dbReference>